<name>A0A0S4JAJ2_BODSA</name>
<feature type="domain" description="Pep3/Vps18 beta-propeller" evidence="3">
    <location>
        <begin position="174"/>
        <end position="386"/>
    </location>
</feature>
<protein>
    <recommendedName>
        <fullName evidence="3">Pep3/Vps18 beta-propeller domain-containing protein</fullName>
    </recommendedName>
</protein>
<feature type="compositionally biased region" description="Polar residues" evidence="2">
    <location>
        <begin position="1310"/>
        <end position="1319"/>
    </location>
</feature>
<gene>
    <name evidence="4" type="ORF">BSAL_91760</name>
</gene>
<feature type="region of interest" description="Disordered" evidence="2">
    <location>
        <begin position="1253"/>
        <end position="1319"/>
    </location>
</feature>
<evidence type="ECO:0000256" key="1">
    <source>
        <dbReference type="SAM" id="Coils"/>
    </source>
</evidence>
<feature type="compositionally biased region" description="Basic and acidic residues" evidence="2">
    <location>
        <begin position="233"/>
        <end position="243"/>
    </location>
</feature>
<feature type="compositionally biased region" description="Basic residues" evidence="2">
    <location>
        <begin position="220"/>
        <end position="232"/>
    </location>
</feature>
<evidence type="ECO:0000259" key="3">
    <source>
        <dbReference type="Pfam" id="PF05131"/>
    </source>
</evidence>
<feature type="region of interest" description="Disordered" evidence="2">
    <location>
        <begin position="744"/>
        <end position="765"/>
    </location>
</feature>
<proteinExistence type="predicted"/>
<feature type="coiled-coil region" evidence="1">
    <location>
        <begin position="1098"/>
        <end position="1178"/>
    </location>
</feature>
<dbReference type="InterPro" id="IPR007810">
    <property type="entry name" value="Pep3/Vps18_beta-prop"/>
</dbReference>
<reference evidence="5" key="1">
    <citation type="submission" date="2015-09" db="EMBL/GenBank/DDBJ databases">
        <authorList>
            <consortium name="Pathogen Informatics"/>
        </authorList>
    </citation>
    <scope>NUCLEOTIDE SEQUENCE [LARGE SCALE GENOMIC DNA]</scope>
    <source>
        <strain evidence="5">Lake Konstanz</strain>
    </source>
</reference>
<dbReference type="OMA" id="ERCNQIG"/>
<feature type="region of interest" description="Disordered" evidence="2">
    <location>
        <begin position="207"/>
        <end position="245"/>
    </location>
</feature>
<evidence type="ECO:0000256" key="2">
    <source>
        <dbReference type="SAM" id="MobiDB-lite"/>
    </source>
</evidence>
<feature type="region of interest" description="Disordered" evidence="2">
    <location>
        <begin position="801"/>
        <end position="843"/>
    </location>
</feature>
<keyword evidence="5" id="KW-1185">Reference proteome</keyword>
<keyword evidence="1" id="KW-0175">Coiled coil</keyword>
<dbReference type="VEuPathDB" id="TriTrypDB:BSAL_91760"/>
<dbReference type="EMBL" id="CYKH01001247">
    <property type="protein sequence ID" value="CUG86144.1"/>
    <property type="molecule type" value="Genomic_DNA"/>
</dbReference>
<feature type="compositionally biased region" description="Basic and acidic residues" evidence="2">
    <location>
        <begin position="1293"/>
        <end position="1309"/>
    </location>
</feature>
<organism evidence="4 5">
    <name type="scientific">Bodo saltans</name>
    <name type="common">Flagellated protozoan</name>
    <dbReference type="NCBI Taxonomy" id="75058"/>
    <lineage>
        <taxon>Eukaryota</taxon>
        <taxon>Discoba</taxon>
        <taxon>Euglenozoa</taxon>
        <taxon>Kinetoplastea</taxon>
        <taxon>Metakinetoplastina</taxon>
        <taxon>Eubodonida</taxon>
        <taxon>Bodonidae</taxon>
        <taxon>Bodo</taxon>
    </lineage>
</organism>
<dbReference type="Pfam" id="PF05131">
    <property type="entry name" value="Pep3_Vps18"/>
    <property type="match status" value="1"/>
</dbReference>
<sequence length="1319" mass="145238">MSYFHCETPAWVDPYLLKRASDEHLLDDDDEEQRVIKKKLTEMAKRRDACSVPRDPKTDKASVVTPQYVAHPIEFRANTAGDRNAPQHFTLVAVSNNTFVGVTKNNMIHFFDQTNDIPITSISMLGQTPMDERTLTLQQKLANAATAGAAGVLNSMNIPGVTPTATSTNFVDAKDVATKLFLDSMGRYAVVVFQSGVNLLYHIKRSDAHEDDAEETEKEKKKKKKEKKKKGKKDNDAKDKPQRFDIALTPEVTGGASSFSIESIGWDEHNSYESGSGEVILASQKHGILVACRFESSGVAGARHLFTFPAPLNKQPIHSVAMTREQEGQKRACILVSMDHKLFFFRSHNSTLETAFILADLTVPDNDAEAAYLAAAGSASGGTLPLKNFWALPVQSPVISSAASQSSKHSSPAELVHPPVSKVTIHSPHRSYTDEQLPLTFTWTYHDTVVQGVLMPFPANVTGTAGARGQTGIQESSTLARSSAAAAISNRRKDHLRNAQSGAGDSSVDCLQVMMDSMRIVHVENCSMLVAAAEYALQFDAESAAPPFNAPPPTVGAVPTPVTPLVRSGSFASPQHSRGAALTSPTSATNMVYALQHERVVRVHATYFYLTIVTQTKLYIFASVPCVPLPSSTSPWEVRNRLIYTHSLSSTQAPPPTVVLQREGTVRDYSNAPKLPPLLYKADSCLEVIRDVKYINKLYLCVAKEIIELPLPSMKRTFAVLLMQYAVATGKKITTPPPTALTITQRHFPSSTGSSGPAAAEKKDQGCHLDGNTISKLATTNSVFCMLPWTPVTGVSDEAVVQGGAPGTRSRSGTVLRPQLQRSSGTGGGSAMKPLQKQSGARQLELPTYTTSSAMKLYGASRFPIRPGMRSHALPTDVLFHVALSLSAKQPKLRKMVQNTFGELLFSQERYLEAAAWLGRYSTQGADEWFTRFTFLCNTPSHGVLPLLLFCLVRARIITDSGNSMFGAGVVAVSCLSAAALVLLLDRCNAVRDAELLLASSFTTTLTSTSTKPLSSLSTAIQSHHRLTNPAELLAELLKTQKDLLPWSVVQEALFRVGSEDQVFTVCRTMDKLQDLLQYLLNHGRYFDALQLVIERSKHEANDEIKRIERKRDAQQVVTDELIAALRTEIVGLKTLVDQTADALERAESEAAHAERESKRLLAENDKLQREMSSGRRQIQEGLGRENTLSTKLAHCETLRSDLEMDALELRRSNDLLLSEVRQLHARDESMELLQKENEKNVRRWRDIEASHKQQVHAFHHHDHDGGEASVEQVEEDPHPDIDSPRFFSQLKAQEEAYRAEMHRRREVETQSASSRADL</sequence>
<accession>A0A0S4JAJ2</accession>
<feature type="compositionally biased region" description="Low complexity" evidence="2">
    <location>
        <begin position="749"/>
        <end position="759"/>
    </location>
</feature>
<evidence type="ECO:0000313" key="5">
    <source>
        <dbReference type="Proteomes" id="UP000051952"/>
    </source>
</evidence>
<dbReference type="Proteomes" id="UP000051952">
    <property type="component" value="Unassembled WGS sequence"/>
</dbReference>
<evidence type="ECO:0000313" key="4">
    <source>
        <dbReference type="EMBL" id="CUG86144.1"/>
    </source>
</evidence>